<dbReference type="OrthoDB" id="5954007at2"/>
<name>A0A239KMJ4_9BURK</name>
<accession>A0A239KMJ4</accession>
<sequence>MREDRYAPVLLQSGQKGVSLIIALVALIGMSIAAIALIRAVDSINQISGNFAFRNAARHASDAGIETAFSALNTIVSGKADADDPNGCTNNCVYFATKPATADDSLVLPNRVDWSTLTPISVNGNYQVRYVIERLCTGSLPVRNIAGNCYTGASIDGGSKKVGGIVLSSTYEIFFRITVRVEGPRNTVSYVQALVSH</sequence>
<keyword evidence="1" id="KW-1133">Transmembrane helix</keyword>
<proteinExistence type="predicted"/>
<reference evidence="2 3" key="1">
    <citation type="submission" date="2017-06" db="EMBL/GenBank/DDBJ databases">
        <authorList>
            <person name="Kim H.J."/>
            <person name="Triplett B.A."/>
        </authorList>
    </citation>
    <scope>NUCLEOTIDE SEQUENCE [LARGE SCALE GENOMIC DNA]</scope>
    <source>
        <strain evidence="2 3">U15</strain>
    </source>
</reference>
<keyword evidence="1" id="KW-0472">Membrane</keyword>
<dbReference type="Proteomes" id="UP000198284">
    <property type="component" value="Unassembled WGS sequence"/>
</dbReference>
<gene>
    <name evidence="2" type="ORF">SAMN06265795_116114</name>
</gene>
<evidence type="ECO:0000256" key="1">
    <source>
        <dbReference type="SAM" id="Phobius"/>
    </source>
</evidence>
<keyword evidence="3" id="KW-1185">Reference proteome</keyword>
<protein>
    <submittedName>
        <fullName evidence="2">Tfp pilus assembly protein PilX</fullName>
    </submittedName>
</protein>
<organism evidence="2 3">
    <name type="scientific">Noviherbaspirillum humi</name>
    <dbReference type="NCBI Taxonomy" id="1688639"/>
    <lineage>
        <taxon>Bacteria</taxon>
        <taxon>Pseudomonadati</taxon>
        <taxon>Pseudomonadota</taxon>
        <taxon>Betaproteobacteria</taxon>
        <taxon>Burkholderiales</taxon>
        <taxon>Oxalobacteraceae</taxon>
        <taxon>Noviherbaspirillum</taxon>
    </lineage>
</organism>
<dbReference type="RefSeq" id="WP_089400985.1">
    <property type="nucleotide sequence ID" value="NZ_FZOT01000016.1"/>
</dbReference>
<feature type="transmembrane region" description="Helical" evidence="1">
    <location>
        <begin position="20"/>
        <end position="41"/>
    </location>
</feature>
<dbReference type="AlphaFoldDB" id="A0A239KMJ4"/>
<evidence type="ECO:0000313" key="2">
    <source>
        <dbReference type="EMBL" id="SNT19576.1"/>
    </source>
</evidence>
<dbReference type="EMBL" id="FZOT01000016">
    <property type="protein sequence ID" value="SNT19576.1"/>
    <property type="molecule type" value="Genomic_DNA"/>
</dbReference>
<keyword evidence="1" id="KW-0812">Transmembrane</keyword>
<evidence type="ECO:0000313" key="3">
    <source>
        <dbReference type="Proteomes" id="UP000198284"/>
    </source>
</evidence>